<sequence>MNQIESFWQRYCELEGLEGVRYTEAFQFGEKADWLASLVVNGTKTATCSSYPLYEIEGDPLPKVGDHQIVLDSQNQPVAIIKSYAIDIYPFNKVPVDFALAEGEGTYDEWKKAHIAFFGRTLPQYGLVFTEDMLTVCDRFEKVYPEKIE</sequence>
<dbReference type="Proteomes" id="UP001398420">
    <property type="component" value="Unassembled WGS sequence"/>
</dbReference>
<dbReference type="Gene3D" id="3.10.400.10">
    <property type="entry name" value="Sulfate adenylyltransferase"/>
    <property type="match status" value="1"/>
</dbReference>
<evidence type="ECO:0000313" key="3">
    <source>
        <dbReference type="Proteomes" id="UP001398420"/>
    </source>
</evidence>
<dbReference type="InterPro" id="IPR009326">
    <property type="entry name" value="DUF984"/>
</dbReference>
<organism evidence="2 3">
    <name type="scientific">Kurthia gibsonii</name>
    <dbReference type="NCBI Taxonomy" id="33946"/>
    <lineage>
        <taxon>Bacteria</taxon>
        <taxon>Bacillati</taxon>
        <taxon>Bacillota</taxon>
        <taxon>Bacilli</taxon>
        <taxon>Bacillales</taxon>
        <taxon>Caryophanaceae</taxon>
        <taxon>Kurthia</taxon>
    </lineage>
</organism>
<proteinExistence type="predicted"/>
<gene>
    <name evidence="2" type="ORF">AAF454_13150</name>
</gene>
<dbReference type="CDD" id="cd06553">
    <property type="entry name" value="ASCH_Ef3133_like"/>
    <property type="match status" value="1"/>
</dbReference>
<dbReference type="InterPro" id="IPR015947">
    <property type="entry name" value="PUA-like_sf"/>
</dbReference>
<dbReference type="PANTHER" id="PTHR39203:SF1">
    <property type="entry name" value="CYTOPLASMIC PROTEIN"/>
    <property type="match status" value="1"/>
</dbReference>
<dbReference type="InterPro" id="IPR007374">
    <property type="entry name" value="ASCH_domain"/>
</dbReference>
<dbReference type="EMBL" id="JBCEWA010000011">
    <property type="protein sequence ID" value="MEL5989353.1"/>
    <property type="molecule type" value="Genomic_DNA"/>
</dbReference>
<evidence type="ECO:0000313" key="2">
    <source>
        <dbReference type="EMBL" id="MEL5989353.1"/>
    </source>
</evidence>
<keyword evidence="3" id="KW-1185">Reference proteome</keyword>
<dbReference type="PANTHER" id="PTHR39203">
    <property type="entry name" value="CYTOPLASMIC PROTEIN-RELATED"/>
    <property type="match status" value="1"/>
</dbReference>
<dbReference type="RefSeq" id="WP_087680560.1">
    <property type="nucleotide sequence ID" value="NZ_JBCEWA010000011.1"/>
</dbReference>
<dbReference type="SMART" id="SM01022">
    <property type="entry name" value="ASCH"/>
    <property type="match status" value="1"/>
</dbReference>
<name>A0ABU9LNG1_9BACL</name>
<evidence type="ECO:0000259" key="1">
    <source>
        <dbReference type="SMART" id="SM01022"/>
    </source>
</evidence>
<accession>A0ABU9LNG1</accession>
<dbReference type="SUPFAM" id="SSF88697">
    <property type="entry name" value="PUA domain-like"/>
    <property type="match status" value="1"/>
</dbReference>
<comment type="caution">
    <text evidence="2">The sequence shown here is derived from an EMBL/GenBank/DDBJ whole genome shotgun (WGS) entry which is preliminary data.</text>
</comment>
<dbReference type="Pfam" id="PF04266">
    <property type="entry name" value="ASCH"/>
    <property type="match status" value="1"/>
</dbReference>
<protein>
    <submittedName>
        <fullName evidence="2">ASCH domain-containing protein</fullName>
    </submittedName>
</protein>
<feature type="domain" description="ASCH" evidence="1">
    <location>
        <begin position="26"/>
        <end position="144"/>
    </location>
</feature>
<reference evidence="2 3" key="1">
    <citation type="submission" date="2024-04" db="EMBL/GenBank/DDBJ databases">
        <authorList>
            <person name="Wu Y.S."/>
            <person name="Zhang L."/>
        </authorList>
    </citation>
    <scope>NUCLEOTIDE SEQUENCE [LARGE SCALE GENOMIC DNA]</scope>
    <source>
        <strain evidence="2 3">KG-01</strain>
    </source>
</reference>
<dbReference type="PIRSF" id="PIRSF021320">
    <property type="entry name" value="DUF984"/>
    <property type="match status" value="1"/>
</dbReference>